<dbReference type="Gene3D" id="2.40.50.1020">
    <property type="entry name" value="LytTr DNA-binding domain"/>
    <property type="match status" value="1"/>
</dbReference>
<dbReference type="InterPro" id="IPR001789">
    <property type="entry name" value="Sig_transdc_resp-reg_receiver"/>
</dbReference>
<dbReference type="Pfam" id="PF04397">
    <property type="entry name" value="LytTR"/>
    <property type="match status" value="1"/>
</dbReference>
<feature type="domain" description="Response regulatory" evidence="2">
    <location>
        <begin position="2"/>
        <end position="115"/>
    </location>
</feature>
<dbReference type="GO" id="GO:0003677">
    <property type="term" value="F:DNA binding"/>
    <property type="evidence" value="ECO:0007669"/>
    <property type="project" value="InterPro"/>
</dbReference>
<dbReference type="PANTHER" id="PTHR37299:SF1">
    <property type="entry name" value="STAGE 0 SPORULATION PROTEIN A HOMOLOG"/>
    <property type="match status" value="1"/>
</dbReference>
<dbReference type="AlphaFoldDB" id="A0A1V1P4M5"/>
<protein>
    <submittedName>
        <fullName evidence="4">LytTR family transcriptional regulator</fullName>
    </submittedName>
</protein>
<dbReference type="EMBL" id="ATBP01000554">
    <property type="protein sequence ID" value="ETR69807.1"/>
    <property type="molecule type" value="Genomic_DNA"/>
</dbReference>
<feature type="domain" description="HTH LytTR-type" evidence="3">
    <location>
        <begin position="146"/>
        <end position="219"/>
    </location>
</feature>
<name>A0A1V1P4M5_9BACT</name>
<proteinExistence type="predicted"/>
<dbReference type="InterPro" id="IPR046947">
    <property type="entry name" value="LytR-like"/>
</dbReference>
<dbReference type="SMART" id="SM00448">
    <property type="entry name" value="REC"/>
    <property type="match status" value="1"/>
</dbReference>
<dbReference type="SMART" id="SM00850">
    <property type="entry name" value="LytTR"/>
    <property type="match status" value="1"/>
</dbReference>
<evidence type="ECO:0000259" key="3">
    <source>
        <dbReference type="PROSITE" id="PS50930"/>
    </source>
</evidence>
<sequence>MNVLIVEDEIKTAKLLKELIESQPDFIVVTIQDSIESTVGYLHKNQEKIDLLFLDIQLADGQCFEIFNHIELNVPIVFCTAYDEYVLQAFKNNGVDYILKPFDDNDVFNALEKIKRLEKSLSKSLLNSIKNTHSLFQEKKVFQKSIIAHIGKKMIPIDIDHILLFHLKNEAVNIYCSDQKKYVIFKTMNEIESVLDDQRFFRINRQMIINRDAVKEIKQYSKRKIIVQAAASSIEQKIIVSRLKVTPFLNWLEKPI</sequence>
<comment type="caution">
    <text evidence="4">The sequence shown here is derived from an EMBL/GenBank/DDBJ whole genome shotgun (WGS) entry which is preliminary data.</text>
</comment>
<evidence type="ECO:0000313" key="4">
    <source>
        <dbReference type="EMBL" id="ETR69807.1"/>
    </source>
</evidence>
<dbReference type="PROSITE" id="PS50930">
    <property type="entry name" value="HTH_LYTTR"/>
    <property type="match status" value="1"/>
</dbReference>
<dbReference type="Gene3D" id="3.40.50.2300">
    <property type="match status" value="1"/>
</dbReference>
<reference evidence="5" key="1">
    <citation type="submission" date="2012-11" db="EMBL/GenBank/DDBJ databases">
        <authorList>
            <person name="Lucero-Rivera Y.E."/>
            <person name="Tovar-Ramirez D."/>
        </authorList>
    </citation>
    <scope>NUCLEOTIDE SEQUENCE [LARGE SCALE GENOMIC DNA]</scope>
    <source>
        <strain evidence="5">Araruama</strain>
    </source>
</reference>
<dbReference type="PROSITE" id="PS50110">
    <property type="entry name" value="RESPONSE_REGULATORY"/>
    <property type="match status" value="1"/>
</dbReference>
<keyword evidence="1" id="KW-0597">Phosphoprotein</keyword>
<gene>
    <name evidence="4" type="ORF">OMM_03686</name>
</gene>
<evidence type="ECO:0000259" key="2">
    <source>
        <dbReference type="PROSITE" id="PS50110"/>
    </source>
</evidence>
<accession>A0A1V1P4M5</accession>
<organism evidence="4 5">
    <name type="scientific">Candidatus Magnetoglobus multicellularis str. Araruama</name>
    <dbReference type="NCBI Taxonomy" id="890399"/>
    <lineage>
        <taxon>Bacteria</taxon>
        <taxon>Pseudomonadati</taxon>
        <taxon>Thermodesulfobacteriota</taxon>
        <taxon>Desulfobacteria</taxon>
        <taxon>Desulfobacterales</taxon>
        <taxon>Desulfobacteraceae</taxon>
        <taxon>Candidatus Magnetoglobus</taxon>
    </lineage>
</organism>
<dbReference type="InterPro" id="IPR011006">
    <property type="entry name" value="CheY-like_superfamily"/>
</dbReference>
<dbReference type="GO" id="GO:0000156">
    <property type="term" value="F:phosphorelay response regulator activity"/>
    <property type="evidence" value="ECO:0007669"/>
    <property type="project" value="InterPro"/>
</dbReference>
<evidence type="ECO:0000313" key="5">
    <source>
        <dbReference type="Proteomes" id="UP000189670"/>
    </source>
</evidence>
<dbReference type="Proteomes" id="UP000189670">
    <property type="component" value="Unassembled WGS sequence"/>
</dbReference>
<dbReference type="SUPFAM" id="SSF52172">
    <property type="entry name" value="CheY-like"/>
    <property type="match status" value="1"/>
</dbReference>
<dbReference type="InterPro" id="IPR007492">
    <property type="entry name" value="LytTR_DNA-bd_dom"/>
</dbReference>
<evidence type="ECO:0000256" key="1">
    <source>
        <dbReference type="PROSITE-ProRule" id="PRU00169"/>
    </source>
</evidence>
<dbReference type="PANTHER" id="PTHR37299">
    <property type="entry name" value="TRANSCRIPTIONAL REGULATOR-RELATED"/>
    <property type="match status" value="1"/>
</dbReference>
<feature type="modified residue" description="4-aspartylphosphate" evidence="1">
    <location>
        <position position="55"/>
    </location>
</feature>
<dbReference type="Pfam" id="PF00072">
    <property type="entry name" value="Response_reg"/>
    <property type="match status" value="1"/>
</dbReference>